<keyword evidence="2" id="KW-0645">Protease</keyword>
<name>A0A1F5AA22_9BACT</name>
<evidence type="ECO:0000313" key="10">
    <source>
        <dbReference type="EMBL" id="OGD15403.1"/>
    </source>
</evidence>
<organism evidence="10 11">
    <name type="scientific">Candidatus Sediminicultor quintus</name>
    <dbReference type="NCBI Taxonomy" id="1797291"/>
    <lineage>
        <taxon>Bacteria</taxon>
        <taxon>Pseudomonadati</taxon>
        <taxon>Atribacterota</taxon>
        <taxon>Candidatus Phoenicimicrobiia</taxon>
        <taxon>Candidatus Pheonicimicrobiales</taxon>
        <taxon>Candidatus Phoenicimicrobiaceae</taxon>
        <taxon>Candidatus Sediminicultor</taxon>
    </lineage>
</organism>
<dbReference type="InterPro" id="IPR011055">
    <property type="entry name" value="Dup_hybrid_motif"/>
</dbReference>
<accession>A0A1F5AA22</accession>
<evidence type="ECO:0000259" key="9">
    <source>
        <dbReference type="Pfam" id="PF01551"/>
    </source>
</evidence>
<keyword evidence="5" id="KW-0862">Zinc</keyword>
<dbReference type="GO" id="GO:0006508">
    <property type="term" value="P:proteolysis"/>
    <property type="evidence" value="ECO:0007669"/>
    <property type="project" value="UniProtKB-KW"/>
</dbReference>
<dbReference type="CDD" id="cd12797">
    <property type="entry name" value="M23_peptidase"/>
    <property type="match status" value="1"/>
</dbReference>
<evidence type="ECO:0000256" key="5">
    <source>
        <dbReference type="ARBA" id="ARBA00022833"/>
    </source>
</evidence>
<keyword evidence="4" id="KW-0378">Hydrolase</keyword>
<reference evidence="10 11" key="1">
    <citation type="journal article" date="2016" name="Nat. Commun.">
        <title>Thousands of microbial genomes shed light on interconnected biogeochemical processes in an aquifer system.</title>
        <authorList>
            <person name="Anantharaman K."/>
            <person name="Brown C.T."/>
            <person name="Hug L.A."/>
            <person name="Sharon I."/>
            <person name="Castelle C.J."/>
            <person name="Probst A.J."/>
            <person name="Thomas B.C."/>
            <person name="Singh A."/>
            <person name="Wilkins M.J."/>
            <person name="Karaoz U."/>
            <person name="Brodie E.L."/>
            <person name="Williams K.H."/>
            <person name="Hubbard S.S."/>
            <person name="Banfield J.F."/>
        </authorList>
    </citation>
    <scope>NUCLEOTIDE SEQUENCE [LARGE SCALE GENOMIC DNA]</scope>
</reference>
<dbReference type="Gene3D" id="3.10.450.350">
    <property type="match status" value="1"/>
</dbReference>
<evidence type="ECO:0000256" key="8">
    <source>
        <dbReference type="SAM" id="Phobius"/>
    </source>
</evidence>
<keyword evidence="6" id="KW-0482">Metalloprotease</keyword>
<dbReference type="PANTHER" id="PTHR21666:SF288">
    <property type="entry name" value="CELL DIVISION PROTEIN YTFB"/>
    <property type="match status" value="1"/>
</dbReference>
<evidence type="ECO:0000313" key="11">
    <source>
        <dbReference type="Proteomes" id="UP000177701"/>
    </source>
</evidence>
<protein>
    <recommendedName>
        <fullName evidence="9">M23ase beta-sheet core domain-containing protein</fullName>
    </recommendedName>
</protein>
<gene>
    <name evidence="10" type="ORF">A2V47_02560</name>
</gene>
<evidence type="ECO:0000256" key="1">
    <source>
        <dbReference type="ARBA" id="ARBA00001947"/>
    </source>
</evidence>
<evidence type="ECO:0000256" key="6">
    <source>
        <dbReference type="ARBA" id="ARBA00023049"/>
    </source>
</evidence>
<dbReference type="EMBL" id="MEYH01000057">
    <property type="protein sequence ID" value="OGD15403.1"/>
    <property type="molecule type" value="Genomic_DNA"/>
</dbReference>
<feature type="transmembrane region" description="Helical" evidence="8">
    <location>
        <begin position="27"/>
        <end position="50"/>
    </location>
</feature>
<dbReference type="InterPro" id="IPR050570">
    <property type="entry name" value="Cell_wall_metabolism_enzyme"/>
</dbReference>
<dbReference type="PANTHER" id="PTHR21666">
    <property type="entry name" value="PEPTIDASE-RELATED"/>
    <property type="match status" value="1"/>
</dbReference>
<dbReference type="GO" id="GO:0004222">
    <property type="term" value="F:metalloendopeptidase activity"/>
    <property type="evidence" value="ECO:0007669"/>
    <property type="project" value="TreeGrafter"/>
</dbReference>
<evidence type="ECO:0000256" key="4">
    <source>
        <dbReference type="ARBA" id="ARBA00022801"/>
    </source>
</evidence>
<keyword evidence="8" id="KW-1133">Transmembrane helix</keyword>
<keyword evidence="3" id="KW-0479">Metal-binding</keyword>
<keyword evidence="8" id="KW-0812">Transmembrane</keyword>
<feature type="coiled-coil region" evidence="7">
    <location>
        <begin position="80"/>
        <end position="110"/>
    </location>
</feature>
<dbReference type="STRING" id="1797291.A2V47_02560"/>
<evidence type="ECO:0000256" key="2">
    <source>
        <dbReference type="ARBA" id="ARBA00022670"/>
    </source>
</evidence>
<sequence length="473" mass="54027">MPNKKYYHHSYYHTYSHKKRRAKKIKIIISGLFILLLFTGTIYFKILPFFSTKQNSHTLPVSEEILKSAEEEAARVPEIVAEEISLREEIDKEREEEEKKEEEIITINVNLQAGDTLYESLIKEGVSAAEILNLQEKVKPVVDFNYLPVGSEYSLKYNPEGKITEFVYKPNPIDIYCIDISNSDLEDLKVTKEEVSTEVVQLEGKIKYSLYDSMLECADSPQLALQLAEIFAWQIDFLTECREGDTFNILAEKQYRGDFYRWVKILAAEYEGELLSRHTAILFEDPSGHIDYYTEEGESLRKAFLRAPLNYKYISSYFSNNRLHPILRIWRPHLAIDYAAPSGTPVSTIGDGTVIYAGWDSGYGNYIKIRHPNGYITAYGHLSRFAQGLKNGQKVKQGEIIGYVGATGLATGPHLDFSISENGKKVDFLKLELPAAFSVDPQYIAQFNEVKNKLLNDLENGRELYLNIGLDSQ</sequence>
<evidence type="ECO:0000256" key="3">
    <source>
        <dbReference type="ARBA" id="ARBA00022723"/>
    </source>
</evidence>
<comment type="caution">
    <text evidence="10">The sequence shown here is derived from an EMBL/GenBank/DDBJ whole genome shotgun (WGS) entry which is preliminary data.</text>
</comment>
<keyword evidence="7" id="KW-0175">Coiled coil</keyword>
<feature type="domain" description="M23ase beta-sheet core" evidence="9">
    <location>
        <begin position="332"/>
        <end position="427"/>
    </location>
</feature>
<dbReference type="GO" id="GO:0046872">
    <property type="term" value="F:metal ion binding"/>
    <property type="evidence" value="ECO:0007669"/>
    <property type="project" value="UniProtKB-KW"/>
</dbReference>
<dbReference type="AlphaFoldDB" id="A0A1F5AA22"/>
<dbReference type="SUPFAM" id="SSF51261">
    <property type="entry name" value="Duplicated hybrid motif"/>
    <property type="match status" value="1"/>
</dbReference>
<dbReference type="InterPro" id="IPR016047">
    <property type="entry name" value="M23ase_b-sheet_dom"/>
</dbReference>
<evidence type="ECO:0000256" key="7">
    <source>
        <dbReference type="SAM" id="Coils"/>
    </source>
</evidence>
<dbReference type="Pfam" id="PF01551">
    <property type="entry name" value="Peptidase_M23"/>
    <property type="match status" value="1"/>
</dbReference>
<comment type="cofactor">
    <cofactor evidence="1">
        <name>Zn(2+)</name>
        <dbReference type="ChEBI" id="CHEBI:29105"/>
    </cofactor>
</comment>
<keyword evidence="8" id="KW-0472">Membrane</keyword>
<proteinExistence type="predicted"/>
<dbReference type="Proteomes" id="UP000177701">
    <property type="component" value="Unassembled WGS sequence"/>
</dbReference>
<dbReference type="Gene3D" id="2.70.70.10">
    <property type="entry name" value="Glucose Permease (Domain IIA)"/>
    <property type="match status" value="1"/>
</dbReference>